<feature type="domain" description="Thiamine pyrophosphate enzyme TPP-binding" evidence="6">
    <location>
        <begin position="399"/>
        <end position="511"/>
    </location>
</feature>
<dbReference type="GO" id="GO:0030976">
    <property type="term" value="F:thiamine pyrophosphate binding"/>
    <property type="evidence" value="ECO:0007669"/>
    <property type="project" value="InterPro"/>
</dbReference>
<keyword evidence="5" id="KW-0464">Manganese</keyword>
<dbReference type="Pfam" id="PF16582">
    <property type="entry name" value="TPP_enzyme_M_2"/>
    <property type="match status" value="1"/>
</dbReference>
<protein>
    <submittedName>
        <fullName evidence="9">Unannotated protein</fullName>
    </submittedName>
</protein>
<dbReference type="PANTHER" id="PTHR42916">
    <property type="entry name" value="2-SUCCINYL-5-ENOLPYRUVYL-6-HYDROXY-3-CYCLOHEXENE-1-CARBOXYLATE SYNTHASE"/>
    <property type="match status" value="1"/>
</dbReference>
<dbReference type="GO" id="GO:0009234">
    <property type="term" value="P:menaquinone biosynthetic process"/>
    <property type="evidence" value="ECO:0007669"/>
    <property type="project" value="InterPro"/>
</dbReference>
<dbReference type="SUPFAM" id="SSF52518">
    <property type="entry name" value="Thiamin diphosphate-binding fold (THDP-binding)"/>
    <property type="match status" value="2"/>
</dbReference>
<evidence type="ECO:0000259" key="7">
    <source>
        <dbReference type="Pfam" id="PF02776"/>
    </source>
</evidence>
<dbReference type="PIRSF" id="PIRSF004983">
    <property type="entry name" value="MenD"/>
    <property type="match status" value="1"/>
</dbReference>
<feature type="domain" description="Thiamine pyrophosphate enzyme N-terminal TPP-binding" evidence="7">
    <location>
        <begin position="12"/>
        <end position="125"/>
    </location>
</feature>
<evidence type="ECO:0000256" key="1">
    <source>
        <dbReference type="ARBA" id="ARBA00022679"/>
    </source>
</evidence>
<dbReference type="HAMAP" id="MF_01659">
    <property type="entry name" value="MenD"/>
    <property type="match status" value="1"/>
</dbReference>
<dbReference type="PANTHER" id="PTHR42916:SF1">
    <property type="entry name" value="PROTEIN PHYLLO, CHLOROPLASTIC"/>
    <property type="match status" value="1"/>
</dbReference>
<evidence type="ECO:0000256" key="5">
    <source>
        <dbReference type="ARBA" id="ARBA00023211"/>
    </source>
</evidence>
<gene>
    <name evidence="9" type="ORF">UFOPK1506_00768</name>
</gene>
<dbReference type="InterPro" id="IPR032264">
    <property type="entry name" value="MenD_middle"/>
</dbReference>
<feature type="domain" description="Menaquinone biosynthesis protein MenD middle" evidence="8">
    <location>
        <begin position="209"/>
        <end position="375"/>
    </location>
</feature>
<evidence type="ECO:0000259" key="6">
    <source>
        <dbReference type="Pfam" id="PF02775"/>
    </source>
</evidence>
<keyword evidence="3" id="KW-0460">Magnesium</keyword>
<dbReference type="InterPro" id="IPR004433">
    <property type="entry name" value="MenaQ_synth_MenD"/>
</dbReference>
<evidence type="ECO:0000256" key="4">
    <source>
        <dbReference type="ARBA" id="ARBA00023052"/>
    </source>
</evidence>
<sequence>MTESNYTPSPVLGEVIVDQLIRSGVREAVIAPGSRNAPLTMALWRAAEEKRIRLHSRIDERSAAFLALGIAKATGAPTPVICTSGSAAANFYPALLEAHHSQHPLIAITADRPARLWQTGANQTTMQLGMFPAAISHTVNISASGSERGQVRNWRIEIAQCLARKKPAHINVEFDEPLVGSLDWSEALDAEIDPIATQSFPARPLQNYHPHGVILLGHDRAGISPADISTMSETLGWPILSEDPLSGLHVVAHASLILSDEKRRSELKPEVAMVIGRLTLTRAVSAYLALAERVVIVDSRTDEIDIEREGDELHLTLPTLEKQSTIQRDASWSAKFTSLAEKISHRLPALLPQWSEPTAVVATAQEIPSDSALFVASSRPIRDIEAFAIPRTGIETFANRGLAGIDGNVSTAFGIALARRRTYAIVGDLAFLHDINGLLIGPEETRPNLTFIVIANDGGGIFSTLPQSDVPGFEKIFGTPHGRDLVAIAESYGIASVGVHTQEALIAQLARSGEGIRVIVARMPERTANAELLKEITRSLALL</sequence>
<reference evidence="9" key="1">
    <citation type="submission" date="2020-05" db="EMBL/GenBank/DDBJ databases">
        <authorList>
            <person name="Chiriac C."/>
            <person name="Salcher M."/>
            <person name="Ghai R."/>
            <person name="Kavagutti S V."/>
        </authorList>
    </citation>
    <scope>NUCLEOTIDE SEQUENCE</scope>
</reference>
<dbReference type="CDD" id="cd07037">
    <property type="entry name" value="TPP_PYR_MenD"/>
    <property type="match status" value="1"/>
</dbReference>
<dbReference type="EMBL" id="CAEZSV010000136">
    <property type="protein sequence ID" value="CAB4556157.1"/>
    <property type="molecule type" value="Genomic_DNA"/>
</dbReference>
<dbReference type="Gene3D" id="3.40.50.970">
    <property type="match status" value="2"/>
</dbReference>
<keyword evidence="2" id="KW-0479">Metal-binding</keyword>
<name>A0A6J6CXL2_9ZZZZ</name>
<dbReference type="NCBIfam" id="TIGR00173">
    <property type="entry name" value="menD"/>
    <property type="match status" value="1"/>
</dbReference>
<organism evidence="9">
    <name type="scientific">freshwater metagenome</name>
    <dbReference type="NCBI Taxonomy" id="449393"/>
    <lineage>
        <taxon>unclassified sequences</taxon>
        <taxon>metagenomes</taxon>
        <taxon>ecological metagenomes</taxon>
    </lineage>
</organism>
<evidence type="ECO:0000259" key="8">
    <source>
        <dbReference type="Pfam" id="PF16582"/>
    </source>
</evidence>
<keyword evidence="1" id="KW-0808">Transferase</keyword>
<keyword evidence="4" id="KW-0786">Thiamine pyrophosphate</keyword>
<dbReference type="InterPro" id="IPR011766">
    <property type="entry name" value="TPP_enzyme_TPP-bd"/>
</dbReference>
<dbReference type="InterPro" id="IPR012001">
    <property type="entry name" value="Thiamin_PyroP_enz_TPP-bd_dom"/>
</dbReference>
<proteinExistence type="inferred from homology"/>
<accession>A0A6J6CXL2</accession>
<evidence type="ECO:0000256" key="2">
    <source>
        <dbReference type="ARBA" id="ARBA00022723"/>
    </source>
</evidence>
<dbReference type="CDD" id="cd02009">
    <property type="entry name" value="TPP_SHCHC_synthase"/>
    <property type="match status" value="1"/>
</dbReference>
<dbReference type="GO" id="GO:0070204">
    <property type="term" value="F:2-succinyl-5-enolpyruvyl-6-hydroxy-3-cyclohexene-1-carboxylic-acid synthase activity"/>
    <property type="evidence" value="ECO:0007669"/>
    <property type="project" value="InterPro"/>
</dbReference>
<dbReference type="Gene3D" id="3.40.50.1220">
    <property type="entry name" value="TPP-binding domain"/>
    <property type="match status" value="1"/>
</dbReference>
<dbReference type="Pfam" id="PF02776">
    <property type="entry name" value="TPP_enzyme_N"/>
    <property type="match status" value="1"/>
</dbReference>
<evidence type="ECO:0000313" key="9">
    <source>
        <dbReference type="EMBL" id="CAB4556157.1"/>
    </source>
</evidence>
<dbReference type="InterPro" id="IPR029061">
    <property type="entry name" value="THDP-binding"/>
</dbReference>
<dbReference type="Pfam" id="PF02775">
    <property type="entry name" value="TPP_enzyme_C"/>
    <property type="match status" value="1"/>
</dbReference>
<evidence type="ECO:0000256" key="3">
    <source>
        <dbReference type="ARBA" id="ARBA00022842"/>
    </source>
</evidence>
<dbReference type="AlphaFoldDB" id="A0A6J6CXL2"/>
<dbReference type="GO" id="GO:0046872">
    <property type="term" value="F:metal ion binding"/>
    <property type="evidence" value="ECO:0007669"/>
    <property type="project" value="UniProtKB-KW"/>
</dbReference>